<protein>
    <submittedName>
        <fullName evidence="2">Uncharacterized protein</fullName>
    </submittedName>
</protein>
<keyword evidence="3" id="KW-1185">Reference proteome</keyword>
<evidence type="ECO:0000313" key="2">
    <source>
        <dbReference type="EMBL" id="KAH1073319.1"/>
    </source>
</evidence>
<dbReference type="AlphaFoldDB" id="A0A9D3V6X0"/>
<name>A0A9D3V6X0_9ROSI</name>
<sequence length="106" mass="12124">MRMQLMCFDINGSLCSKDDQAYSREENNEGEDSKDGRYAQYLLGREDKYVATFSPQYPTPERHVIQSATHHAPWIGGSSHQEYGLGKGKAPMETRQAPHWDDDEDD</sequence>
<organism evidence="2 3">
    <name type="scientific">Gossypium stocksii</name>
    <dbReference type="NCBI Taxonomy" id="47602"/>
    <lineage>
        <taxon>Eukaryota</taxon>
        <taxon>Viridiplantae</taxon>
        <taxon>Streptophyta</taxon>
        <taxon>Embryophyta</taxon>
        <taxon>Tracheophyta</taxon>
        <taxon>Spermatophyta</taxon>
        <taxon>Magnoliopsida</taxon>
        <taxon>eudicotyledons</taxon>
        <taxon>Gunneridae</taxon>
        <taxon>Pentapetalae</taxon>
        <taxon>rosids</taxon>
        <taxon>malvids</taxon>
        <taxon>Malvales</taxon>
        <taxon>Malvaceae</taxon>
        <taxon>Malvoideae</taxon>
        <taxon>Gossypium</taxon>
    </lineage>
</organism>
<reference evidence="2 3" key="1">
    <citation type="journal article" date="2021" name="Plant Biotechnol. J.">
        <title>Multi-omics assisted identification of the key and species-specific regulatory components of drought-tolerant mechanisms in Gossypium stocksii.</title>
        <authorList>
            <person name="Yu D."/>
            <person name="Ke L."/>
            <person name="Zhang D."/>
            <person name="Wu Y."/>
            <person name="Sun Y."/>
            <person name="Mei J."/>
            <person name="Sun J."/>
            <person name="Sun Y."/>
        </authorList>
    </citation>
    <scope>NUCLEOTIDE SEQUENCE [LARGE SCALE GENOMIC DNA]</scope>
    <source>
        <strain evidence="3">cv. E1</strain>
        <tissue evidence="2">Leaf</tissue>
    </source>
</reference>
<evidence type="ECO:0000313" key="3">
    <source>
        <dbReference type="Proteomes" id="UP000828251"/>
    </source>
</evidence>
<dbReference type="OrthoDB" id="10523550at2759"/>
<gene>
    <name evidence="2" type="ORF">J1N35_025647</name>
</gene>
<proteinExistence type="predicted"/>
<feature type="compositionally biased region" description="Basic and acidic residues" evidence="1">
    <location>
        <begin position="90"/>
        <end position="100"/>
    </location>
</feature>
<dbReference type="EMBL" id="JAIQCV010000008">
    <property type="protein sequence ID" value="KAH1073319.1"/>
    <property type="molecule type" value="Genomic_DNA"/>
</dbReference>
<comment type="caution">
    <text evidence="2">The sequence shown here is derived from an EMBL/GenBank/DDBJ whole genome shotgun (WGS) entry which is preliminary data.</text>
</comment>
<accession>A0A9D3V6X0</accession>
<evidence type="ECO:0000256" key="1">
    <source>
        <dbReference type="SAM" id="MobiDB-lite"/>
    </source>
</evidence>
<feature type="region of interest" description="Disordered" evidence="1">
    <location>
        <begin position="18"/>
        <end position="37"/>
    </location>
</feature>
<feature type="region of interest" description="Disordered" evidence="1">
    <location>
        <begin position="70"/>
        <end position="106"/>
    </location>
</feature>
<dbReference type="Proteomes" id="UP000828251">
    <property type="component" value="Unassembled WGS sequence"/>
</dbReference>